<comment type="caution">
    <text evidence="7">The sequence shown here is derived from an EMBL/GenBank/DDBJ whole genome shotgun (WGS) entry which is preliminary data.</text>
</comment>
<dbReference type="PANTHER" id="PTHR11011:SF73">
    <property type="entry name" value="FATTY ACYL-COA REDUCTASE"/>
    <property type="match status" value="1"/>
</dbReference>
<comment type="catalytic activity">
    <reaction evidence="4">
        <text>a long-chain fatty acyl-CoA + 2 NADPH + 2 H(+) = a long-chain primary fatty alcohol + 2 NADP(+) + CoA</text>
        <dbReference type="Rhea" id="RHEA:52716"/>
        <dbReference type="ChEBI" id="CHEBI:15378"/>
        <dbReference type="ChEBI" id="CHEBI:57287"/>
        <dbReference type="ChEBI" id="CHEBI:57783"/>
        <dbReference type="ChEBI" id="CHEBI:58349"/>
        <dbReference type="ChEBI" id="CHEBI:77396"/>
        <dbReference type="ChEBI" id="CHEBI:83139"/>
        <dbReference type="EC" id="1.2.1.84"/>
    </reaction>
</comment>
<dbReference type="Pfam" id="PF07993">
    <property type="entry name" value="NAD_binding_4"/>
    <property type="match status" value="2"/>
</dbReference>
<dbReference type="SUPFAM" id="SSF51735">
    <property type="entry name" value="NAD(P)-binding Rossmann-fold domains"/>
    <property type="match status" value="2"/>
</dbReference>
<dbReference type="GO" id="GO:0080019">
    <property type="term" value="F:alcohol-forming very long-chain fatty acyl-CoA reductase activity"/>
    <property type="evidence" value="ECO:0007669"/>
    <property type="project" value="InterPro"/>
</dbReference>
<dbReference type="EC" id="1.2.1.84" evidence="4"/>
<dbReference type="GO" id="GO:0010345">
    <property type="term" value="P:suberin biosynthetic process"/>
    <property type="evidence" value="ECO:0007669"/>
    <property type="project" value="TreeGrafter"/>
</dbReference>
<dbReference type="GO" id="GO:0102965">
    <property type="term" value="F:alcohol-forming long-chain fatty acyl-CoA reductase activity"/>
    <property type="evidence" value="ECO:0007669"/>
    <property type="project" value="UniProtKB-EC"/>
</dbReference>
<dbReference type="InterPro" id="IPR013120">
    <property type="entry name" value="FAR_NAD-bd"/>
</dbReference>
<proteinExistence type="inferred from homology"/>
<evidence type="ECO:0000256" key="3">
    <source>
        <dbReference type="ARBA" id="ARBA00023098"/>
    </source>
</evidence>
<feature type="domain" description="Fatty acyl-CoA reductase C-terminal" evidence="5">
    <location>
        <begin position="901"/>
        <end position="999"/>
    </location>
</feature>
<organism evidence="7 8">
    <name type="scientific">Arachis hypogaea</name>
    <name type="common">Peanut</name>
    <dbReference type="NCBI Taxonomy" id="3818"/>
    <lineage>
        <taxon>Eukaryota</taxon>
        <taxon>Viridiplantae</taxon>
        <taxon>Streptophyta</taxon>
        <taxon>Embryophyta</taxon>
        <taxon>Tracheophyta</taxon>
        <taxon>Spermatophyta</taxon>
        <taxon>Magnoliopsida</taxon>
        <taxon>eudicotyledons</taxon>
        <taxon>Gunneridae</taxon>
        <taxon>Pentapetalae</taxon>
        <taxon>rosids</taxon>
        <taxon>fabids</taxon>
        <taxon>Fabales</taxon>
        <taxon>Fabaceae</taxon>
        <taxon>Papilionoideae</taxon>
        <taxon>50 kb inversion clade</taxon>
        <taxon>dalbergioids sensu lato</taxon>
        <taxon>Dalbergieae</taxon>
        <taxon>Pterocarpus clade</taxon>
        <taxon>Arachis</taxon>
    </lineage>
</organism>
<dbReference type="AlphaFoldDB" id="A0A445E507"/>
<dbReference type="InterPro" id="IPR033640">
    <property type="entry name" value="FAR_C"/>
</dbReference>
<dbReference type="InterPro" id="IPR036291">
    <property type="entry name" value="NAD(P)-bd_dom_sf"/>
</dbReference>
<keyword evidence="8" id="KW-1185">Reference proteome</keyword>
<dbReference type="GO" id="GO:0035336">
    <property type="term" value="P:long-chain fatty-acyl-CoA metabolic process"/>
    <property type="evidence" value="ECO:0007669"/>
    <property type="project" value="TreeGrafter"/>
</dbReference>
<evidence type="ECO:0000256" key="4">
    <source>
        <dbReference type="RuleBase" id="RU363097"/>
    </source>
</evidence>
<keyword evidence="4" id="KW-0521">NADP</keyword>
<dbReference type="STRING" id="3818.A0A445E507"/>
<feature type="domain" description="Fatty acyl-CoA reductase C-terminal" evidence="5">
    <location>
        <begin position="417"/>
        <end position="491"/>
    </location>
</feature>
<gene>
    <name evidence="7" type="ORF">Ahy_A03g017013</name>
</gene>
<dbReference type="InterPro" id="IPR026055">
    <property type="entry name" value="FAR"/>
</dbReference>
<evidence type="ECO:0000259" key="6">
    <source>
        <dbReference type="Pfam" id="PF07993"/>
    </source>
</evidence>
<dbReference type="Gene3D" id="3.40.50.720">
    <property type="entry name" value="NAD(P)-binding Rossmann-like Domain"/>
    <property type="match status" value="2"/>
</dbReference>
<feature type="domain" description="Thioester reductase (TE)" evidence="6">
    <location>
        <begin position="17"/>
        <end position="323"/>
    </location>
</feature>
<dbReference type="EMBL" id="SDMP01000003">
    <property type="protein sequence ID" value="RYR70531.1"/>
    <property type="molecule type" value="Genomic_DNA"/>
</dbReference>
<protein>
    <recommendedName>
        <fullName evidence="4">Fatty acyl-CoA reductase</fullName>
        <ecNumber evidence="4">1.2.1.84</ecNumber>
    </recommendedName>
</protein>
<dbReference type="Pfam" id="PF03015">
    <property type="entry name" value="Sterile"/>
    <property type="match status" value="2"/>
</dbReference>
<dbReference type="CDD" id="cd09071">
    <property type="entry name" value="FAR_C"/>
    <property type="match status" value="2"/>
</dbReference>
<dbReference type="CDD" id="cd05236">
    <property type="entry name" value="FAR-N_SDR_e"/>
    <property type="match status" value="2"/>
</dbReference>
<evidence type="ECO:0000313" key="7">
    <source>
        <dbReference type="EMBL" id="RYR70531.1"/>
    </source>
</evidence>
<dbReference type="PANTHER" id="PTHR11011">
    <property type="entry name" value="MALE STERILITY PROTEIN 2-RELATED"/>
    <property type="match status" value="1"/>
</dbReference>
<sequence length="999" mass="112914">MELGSILHFLEDKTILITGATGFLAKILVEKILRVQPNVKKLFLLLRAADAKSATHRLQNEIIGKDLFRLLKENLGPNFNSFIAQKLTLVPGDISRPDLGLDSHSILKQQIYDQTHVIINLAATTNFDERYDISLGLNTFGVKHVINFSKKCTKLKVLVHVSTAYVCGEGEGLIMEKPYEMGVSLNGVVGLDIDAEHKLIRHNLTHLQHLGATENEIKVAMKDLGITRAKNYGWPNTYVMTKAMGEMIVEEEKGKGELGVDIVIVRPSIVTSTFKDPFPGWAEGVRTIDSLAVAYGKGKLTCFLGDLNAIVDVIPADMVVNAILVATAAHATHRANGNGIYHVTSSVRNPLRNWNLQDVGYRYFTAKPWINKDGKAVKVGKCKVLSNMDSFNRHMFLRYLLLLKGLQLANTAFCHFFQGTYLDLNRKIQIVMRLVDLYKPYLFFKGVFDDINTHNLRQALLMDTHLFYFDPKLIHWDDYFLNTHLPGVLPYSNLKYVERSAISPVMALIRSITEFLKDKNVLVIGATGFLAKIFIEKILRVQSNVKKLYLLLRAKDAESATRRLHNEILGKELFRLLKENVGAKFNSFVSEKLTLVPGDISYEDFNLKDSILRQELYNQLDVIVNLAATTNFDERYDVALGLNTFGVKHVLSFAKNCTKLKVLVHVSTAYVCGERGGVIVEDPHKMGVSLNGVQGLNIVEEKKIVENKLKQLQQDGATEEEIKISMKDLGMERANEYGWPNTYVFTKAMGEMLVETLKEDMPVVILRPTIVTSTYKEPFPGWVEGVRTIDSLIVAYGKGKLTCFLADLKKVFDVIPADMVVNAILAAMVGHASNNEACDEMIYHVGSSMANPVKYHDLRDYGFRYFSAKPCLDKEGNAIRVGKVTVLESMASFQRYLFIRYLVPLKGLELANLAFCHYFEGTYVDINRKISIVKRLVQLYRPYLFFSGIFDDINREKLQMAAKQGGAEMDLYYFDPKVIDWEDYFMNVHFPGIVKYVFK</sequence>
<comment type="function">
    <text evidence="4">Catalyzes the reduction of fatty acyl-CoA to fatty alcohols.</text>
</comment>
<evidence type="ECO:0000256" key="1">
    <source>
        <dbReference type="ARBA" id="ARBA00005928"/>
    </source>
</evidence>
<keyword evidence="4" id="KW-0560">Oxidoreductase</keyword>
<evidence type="ECO:0000259" key="5">
    <source>
        <dbReference type="Pfam" id="PF03015"/>
    </source>
</evidence>
<accession>A0A445E507</accession>
<keyword evidence="3 4" id="KW-0443">Lipid metabolism</keyword>
<dbReference type="Proteomes" id="UP000289738">
    <property type="component" value="Chromosome A03"/>
</dbReference>
<reference evidence="7 8" key="1">
    <citation type="submission" date="2019-01" db="EMBL/GenBank/DDBJ databases">
        <title>Sequencing of cultivated peanut Arachis hypogaea provides insights into genome evolution and oil improvement.</title>
        <authorList>
            <person name="Chen X."/>
        </authorList>
    </citation>
    <scope>NUCLEOTIDE SEQUENCE [LARGE SCALE GENOMIC DNA]</scope>
    <source>
        <strain evidence="8">cv. Fuhuasheng</strain>
        <tissue evidence="7">Leaves</tissue>
    </source>
</reference>
<keyword evidence="2 4" id="KW-0444">Lipid biosynthesis</keyword>
<comment type="similarity">
    <text evidence="1 4">Belongs to the fatty acyl-CoA reductase family.</text>
</comment>
<name>A0A445E507_ARAHY</name>
<feature type="domain" description="Thioester reductase (TE)" evidence="6">
    <location>
        <begin position="525"/>
        <end position="824"/>
    </location>
</feature>
<evidence type="ECO:0000313" key="8">
    <source>
        <dbReference type="Proteomes" id="UP000289738"/>
    </source>
</evidence>
<evidence type="ECO:0000256" key="2">
    <source>
        <dbReference type="ARBA" id="ARBA00022516"/>
    </source>
</evidence>